<feature type="compositionally biased region" description="Polar residues" evidence="2">
    <location>
        <begin position="161"/>
        <end position="172"/>
    </location>
</feature>
<evidence type="ECO:0000256" key="2">
    <source>
        <dbReference type="SAM" id="MobiDB-lite"/>
    </source>
</evidence>
<dbReference type="Proteomes" id="UP000290189">
    <property type="component" value="Unassembled WGS sequence"/>
</dbReference>
<reference evidence="4 5" key="1">
    <citation type="submission" date="2018-03" db="EMBL/GenBank/DDBJ databases">
        <authorList>
            <person name="Fogelqvist J."/>
        </authorList>
    </citation>
    <scope>NUCLEOTIDE SEQUENCE [LARGE SCALE GENOMIC DNA]</scope>
</reference>
<gene>
    <name evidence="4" type="ORF">PLBR_LOCUS4794</name>
</gene>
<dbReference type="AlphaFoldDB" id="A0A3P3YBS0"/>
<keyword evidence="4" id="KW-0496">Mitochondrion</keyword>
<feature type="region of interest" description="Disordered" evidence="2">
    <location>
        <begin position="153"/>
        <end position="191"/>
    </location>
</feature>
<feature type="signal peptide" evidence="3">
    <location>
        <begin position="1"/>
        <end position="23"/>
    </location>
</feature>
<organism evidence="4 5">
    <name type="scientific">Plasmodiophora brassicae</name>
    <name type="common">Clubroot disease agent</name>
    <dbReference type="NCBI Taxonomy" id="37360"/>
    <lineage>
        <taxon>Eukaryota</taxon>
        <taxon>Sar</taxon>
        <taxon>Rhizaria</taxon>
        <taxon>Endomyxa</taxon>
        <taxon>Phytomyxea</taxon>
        <taxon>Plasmodiophorida</taxon>
        <taxon>Plasmodiophoridae</taxon>
        <taxon>Plasmodiophora</taxon>
    </lineage>
</organism>
<geneLocation type="mitochondrion" evidence="4"/>
<proteinExistence type="predicted"/>
<keyword evidence="3" id="KW-0732">Signal</keyword>
<name>A0A3P3YBS0_PLABS</name>
<evidence type="ECO:0000313" key="4">
    <source>
        <dbReference type="EMBL" id="SPQ97579.1"/>
    </source>
</evidence>
<accession>A0A3P3YBS0</accession>
<protein>
    <submittedName>
        <fullName evidence="4">Uncharacterized protein</fullName>
    </submittedName>
</protein>
<feature type="chain" id="PRO_5018264842" evidence="3">
    <location>
        <begin position="24"/>
        <end position="522"/>
    </location>
</feature>
<evidence type="ECO:0000256" key="1">
    <source>
        <dbReference type="SAM" id="Coils"/>
    </source>
</evidence>
<evidence type="ECO:0000256" key="3">
    <source>
        <dbReference type="SAM" id="SignalP"/>
    </source>
</evidence>
<feature type="coiled-coil region" evidence="1">
    <location>
        <begin position="424"/>
        <end position="451"/>
    </location>
</feature>
<keyword evidence="1" id="KW-0175">Coiled coil</keyword>
<dbReference type="EMBL" id="OVEO01000008">
    <property type="protein sequence ID" value="SPQ97579.1"/>
    <property type="molecule type" value="Genomic_DNA"/>
</dbReference>
<evidence type="ECO:0000313" key="5">
    <source>
        <dbReference type="Proteomes" id="UP000290189"/>
    </source>
</evidence>
<sequence>MGCGVGRLWVFLVGAACLLGTRAAALGVVERLIVIRDQLEVRRTDFIISAIQQIDDIIAELSLSDPGPSATKGKSVGFHDNFARDDSSRFSFISTAALSEDAFLMTPGTPRRDYNFLYQEFEEMETKLKAANQKVEELHERCFELEEELRNKRLAEGDQVSGPTETGGQTVTAEEHYRMPSHTKSPSLDGDQAGRVPVKAASNGMPAHFFTMKRDLMERSKALEKCLDDLDRKSAVESKLNAEITEKTNLLQHIDRFHQDRMTKMENEMGQAVVQLRQCEEREQKVHKKLSTSLSELDGARRFIDRLRQRATGADADRQRLLASIAEMTEASKRRETQQQMIVDCLEQEREQLKRLNDIAAVAHLEEKTQLQSGLAKAMQSHARDCEFEQKCRTLQQQLEEVHKAINQSASDRASSAEEHTRTTQRLAAEIDQLKISLDECRADVQDRQQEIDRMGSLAGMHEAQCNSLSGSLVNATATITAKDTEIDSLKRELNRARDATKNIEVQLEGMRNAILSFHSGK</sequence>
<feature type="coiled-coil region" evidence="1">
    <location>
        <begin position="480"/>
        <end position="514"/>
    </location>
</feature>